<sequence length="254" mass="27646">MSRIVTRLAALAATWALAGAAMAADDIDAGTGWHDPVANVLDVDFGDGSGFHARWSYFHCECGDVLIRFEQGAPEGVTTGEMLLIDGQVLAARGDIAQVDDLETVLQAPLLMLHLSFGLLERAVPEGPSAIGERRHRFSASDNLNAYRLESGRYSGTFDAPWKASGQAWSGAESRRRFEMDFTFTLRDDQGGEDESTITFSGGQDYRPGAFPMQEESSLEGWKVQWISRNETVAHAAESGLTLGALREQTGQTR</sequence>
<dbReference type="AlphaFoldDB" id="A0A5N0TBV4"/>
<evidence type="ECO:0000313" key="3">
    <source>
        <dbReference type="Proteomes" id="UP000325372"/>
    </source>
</evidence>
<reference evidence="2 3" key="1">
    <citation type="submission" date="2019-09" db="EMBL/GenBank/DDBJ databases">
        <title>Wenzhouxiangella sp. Genome sequencing and assembly.</title>
        <authorList>
            <person name="Zhang R."/>
        </authorList>
    </citation>
    <scope>NUCLEOTIDE SEQUENCE [LARGE SCALE GENOMIC DNA]</scope>
    <source>
        <strain evidence="2 3">W260</strain>
    </source>
</reference>
<organism evidence="2 3">
    <name type="scientific">Marinihelvus fidelis</name>
    <dbReference type="NCBI Taxonomy" id="2613842"/>
    <lineage>
        <taxon>Bacteria</taxon>
        <taxon>Pseudomonadati</taxon>
        <taxon>Pseudomonadota</taxon>
        <taxon>Gammaproteobacteria</taxon>
        <taxon>Chromatiales</taxon>
        <taxon>Wenzhouxiangellaceae</taxon>
        <taxon>Marinihelvus</taxon>
    </lineage>
</organism>
<accession>A0A5N0TBV4</accession>
<name>A0A5N0TBV4_9GAMM</name>
<protein>
    <submittedName>
        <fullName evidence="2">Uncharacterized protein</fullName>
    </submittedName>
</protein>
<proteinExistence type="predicted"/>
<dbReference type="Proteomes" id="UP000325372">
    <property type="component" value="Unassembled WGS sequence"/>
</dbReference>
<feature type="signal peptide" evidence="1">
    <location>
        <begin position="1"/>
        <end position="23"/>
    </location>
</feature>
<gene>
    <name evidence="2" type="ORF">F3N42_10640</name>
</gene>
<comment type="caution">
    <text evidence="2">The sequence shown here is derived from an EMBL/GenBank/DDBJ whole genome shotgun (WGS) entry which is preliminary data.</text>
</comment>
<feature type="chain" id="PRO_5024394409" evidence="1">
    <location>
        <begin position="24"/>
        <end position="254"/>
    </location>
</feature>
<evidence type="ECO:0000313" key="2">
    <source>
        <dbReference type="EMBL" id="KAA9130819.1"/>
    </source>
</evidence>
<evidence type="ECO:0000256" key="1">
    <source>
        <dbReference type="SAM" id="SignalP"/>
    </source>
</evidence>
<keyword evidence="3" id="KW-1185">Reference proteome</keyword>
<keyword evidence="1" id="KW-0732">Signal</keyword>
<dbReference type="RefSeq" id="WP_150864456.1">
    <property type="nucleotide sequence ID" value="NZ_VYXP01000006.1"/>
</dbReference>
<dbReference type="EMBL" id="VYXP01000006">
    <property type="protein sequence ID" value="KAA9130819.1"/>
    <property type="molecule type" value="Genomic_DNA"/>
</dbReference>